<feature type="domain" description="ABC transporter" evidence="3">
    <location>
        <begin position="4"/>
        <end position="249"/>
    </location>
</feature>
<dbReference type="Pfam" id="PF00005">
    <property type="entry name" value="ABC_tran"/>
    <property type="match status" value="1"/>
</dbReference>
<evidence type="ECO:0000256" key="2">
    <source>
        <dbReference type="ARBA" id="ARBA00022840"/>
    </source>
</evidence>
<dbReference type="Proteomes" id="UP000636264">
    <property type="component" value="Unassembled WGS sequence"/>
</dbReference>
<dbReference type="InterPro" id="IPR003439">
    <property type="entry name" value="ABC_transporter-like_ATP-bd"/>
</dbReference>
<name>A0A916W5E9_9HYPH</name>
<evidence type="ECO:0000313" key="4">
    <source>
        <dbReference type="EMBL" id="GGA69511.1"/>
    </source>
</evidence>
<dbReference type="InterPro" id="IPR027417">
    <property type="entry name" value="P-loop_NTPase"/>
</dbReference>
<proteinExistence type="predicted"/>
<dbReference type="PANTHER" id="PTHR46743:SF2">
    <property type="entry name" value="TEICHOIC ACIDS EXPORT ATP-BINDING PROTEIN TAGH"/>
    <property type="match status" value="1"/>
</dbReference>
<evidence type="ECO:0000256" key="1">
    <source>
        <dbReference type="ARBA" id="ARBA00022741"/>
    </source>
</evidence>
<sequence length="249" mass="27283">MAAINLQNVSVSYYLRKSRTRGTNLDGGSVGAQILVGQRYLEIAALQDVSLSLADGDRVGIVGTNGSGKSTLLKLCAGAVAAQSGKVEIDGVVSAQFALGSGLRSELSGRQNAALKCLYLDVPQSMVAEYVEDLKRISGLGSYFELPLSSYSAGMKSRFVMSLLRLVRGEILIMDEWINAVDPTLNETIDSLQSQLIERSKILLLASHSERVLRQWVNKIIWLERGTLKAFGPIEDVLKDYQVWMKNRK</sequence>
<dbReference type="InterPro" id="IPR050683">
    <property type="entry name" value="Bact_Polysacc_Export_ATP-bd"/>
</dbReference>
<reference evidence="4" key="2">
    <citation type="submission" date="2020-09" db="EMBL/GenBank/DDBJ databases">
        <authorList>
            <person name="Sun Q."/>
            <person name="Zhou Y."/>
        </authorList>
    </citation>
    <scope>NUCLEOTIDE SEQUENCE</scope>
    <source>
        <strain evidence="4">CGMCC 1.15320</strain>
    </source>
</reference>
<dbReference type="GO" id="GO:0016887">
    <property type="term" value="F:ATP hydrolysis activity"/>
    <property type="evidence" value="ECO:0007669"/>
    <property type="project" value="InterPro"/>
</dbReference>
<keyword evidence="2 4" id="KW-0067">ATP-binding</keyword>
<dbReference type="InterPro" id="IPR003593">
    <property type="entry name" value="AAA+_ATPase"/>
</dbReference>
<organism evidence="4 5">
    <name type="scientific">Nitratireductor aestuarii</name>
    <dbReference type="NCBI Taxonomy" id="1735103"/>
    <lineage>
        <taxon>Bacteria</taxon>
        <taxon>Pseudomonadati</taxon>
        <taxon>Pseudomonadota</taxon>
        <taxon>Alphaproteobacteria</taxon>
        <taxon>Hyphomicrobiales</taxon>
        <taxon>Phyllobacteriaceae</taxon>
        <taxon>Nitratireductor</taxon>
    </lineage>
</organism>
<keyword evidence="5" id="KW-1185">Reference proteome</keyword>
<dbReference type="PANTHER" id="PTHR46743">
    <property type="entry name" value="TEICHOIC ACIDS EXPORT ATP-BINDING PROTEIN TAGH"/>
    <property type="match status" value="1"/>
</dbReference>
<protein>
    <submittedName>
        <fullName evidence="4">ABC transporter ATP-binding protein</fullName>
    </submittedName>
</protein>
<gene>
    <name evidence="4" type="ORF">GCM10011385_24150</name>
</gene>
<dbReference type="PROSITE" id="PS50893">
    <property type="entry name" value="ABC_TRANSPORTER_2"/>
    <property type="match status" value="1"/>
</dbReference>
<evidence type="ECO:0000259" key="3">
    <source>
        <dbReference type="PROSITE" id="PS50893"/>
    </source>
</evidence>
<dbReference type="Gene3D" id="3.40.50.300">
    <property type="entry name" value="P-loop containing nucleotide triphosphate hydrolases"/>
    <property type="match status" value="1"/>
</dbReference>
<dbReference type="RefSeq" id="WP_188721329.1">
    <property type="nucleotide sequence ID" value="NZ_BMIF01000007.1"/>
</dbReference>
<dbReference type="SUPFAM" id="SSF52540">
    <property type="entry name" value="P-loop containing nucleoside triphosphate hydrolases"/>
    <property type="match status" value="1"/>
</dbReference>
<dbReference type="SMART" id="SM00382">
    <property type="entry name" value="AAA"/>
    <property type="match status" value="1"/>
</dbReference>
<keyword evidence="1" id="KW-0547">Nucleotide-binding</keyword>
<accession>A0A916W5E9</accession>
<evidence type="ECO:0000313" key="5">
    <source>
        <dbReference type="Proteomes" id="UP000636264"/>
    </source>
</evidence>
<comment type="caution">
    <text evidence="4">The sequence shown here is derived from an EMBL/GenBank/DDBJ whole genome shotgun (WGS) entry which is preliminary data.</text>
</comment>
<dbReference type="AlphaFoldDB" id="A0A916W5E9"/>
<reference evidence="4" key="1">
    <citation type="journal article" date="2014" name="Int. J. Syst. Evol. Microbiol.">
        <title>Complete genome sequence of Corynebacterium casei LMG S-19264T (=DSM 44701T), isolated from a smear-ripened cheese.</title>
        <authorList>
            <consortium name="US DOE Joint Genome Institute (JGI-PGF)"/>
            <person name="Walter F."/>
            <person name="Albersmeier A."/>
            <person name="Kalinowski J."/>
            <person name="Ruckert C."/>
        </authorList>
    </citation>
    <scope>NUCLEOTIDE SEQUENCE</scope>
    <source>
        <strain evidence="4">CGMCC 1.15320</strain>
    </source>
</reference>
<dbReference type="GO" id="GO:0005524">
    <property type="term" value="F:ATP binding"/>
    <property type="evidence" value="ECO:0007669"/>
    <property type="project" value="UniProtKB-KW"/>
</dbReference>
<dbReference type="EMBL" id="BMIF01000007">
    <property type="protein sequence ID" value="GGA69511.1"/>
    <property type="molecule type" value="Genomic_DNA"/>
</dbReference>